<evidence type="ECO:0000313" key="2">
    <source>
        <dbReference type="EMBL" id="OXM69485.1"/>
    </source>
</evidence>
<accession>A0A229TE06</accession>
<organism evidence="2 3">
    <name type="scientific">Amycolatopsis vastitatis</name>
    <dbReference type="NCBI Taxonomy" id="1905142"/>
    <lineage>
        <taxon>Bacteria</taxon>
        <taxon>Bacillati</taxon>
        <taxon>Actinomycetota</taxon>
        <taxon>Actinomycetes</taxon>
        <taxon>Pseudonocardiales</taxon>
        <taxon>Pseudonocardiaceae</taxon>
        <taxon>Amycolatopsis</taxon>
    </lineage>
</organism>
<dbReference type="AlphaFoldDB" id="A0A229TE06"/>
<comment type="caution">
    <text evidence="2">The sequence shown here is derived from an EMBL/GenBank/DDBJ whole genome shotgun (WGS) entry which is preliminary data.</text>
</comment>
<reference evidence="3" key="1">
    <citation type="submission" date="2017-07" db="EMBL/GenBank/DDBJ databases">
        <title>Comparative genome mining reveals phylogenetic distribution patterns of secondary metabolites in Amycolatopsis.</title>
        <authorList>
            <person name="Adamek M."/>
            <person name="Alanjary M."/>
            <person name="Sales-Ortells H."/>
            <person name="Goodfellow M."/>
            <person name="Bull A.T."/>
            <person name="Kalinowski J."/>
            <person name="Ziemert N."/>
        </authorList>
    </citation>
    <scope>NUCLEOTIDE SEQUENCE [LARGE SCALE GENOMIC DNA]</scope>
    <source>
        <strain evidence="3">H5</strain>
    </source>
</reference>
<sequence length="150" mass="15099">MNRVFAAGLVLLGVAGAGVVLGLLLVAPDGPPPAPSSTTGPVPARSSAPPPPDAADTAAVGVLAKAIVDAIARHDSAAFGKLTCRPQTAEALARLQRMWDAAGPVTATLPRPPELRGESATAVVHVEAAGGTKDTPFPLHKENSHWCVPG</sequence>
<feature type="region of interest" description="Disordered" evidence="1">
    <location>
        <begin position="32"/>
        <end position="55"/>
    </location>
</feature>
<evidence type="ECO:0000313" key="3">
    <source>
        <dbReference type="Proteomes" id="UP000215199"/>
    </source>
</evidence>
<name>A0A229TE06_9PSEU</name>
<dbReference type="Proteomes" id="UP000215199">
    <property type="component" value="Unassembled WGS sequence"/>
</dbReference>
<keyword evidence="3" id="KW-1185">Reference proteome</keyword>
<dbReference type="RefSeq" id="WP_093946814.1">
    <property type="nucleotide sequence ID" value="NZ_NMUL01000007.1"/>
</dbReference>
<evidence type="ECO:0008006" key="4">
    <source>
        <dbReference type="Google" id="ProtNLM"/>
    </source>
</evidence>
<gene>
    <name evidence="2" type="ORF">CF165_08160</name>
</gene>
<evidence type="ECO:0000256" key="1">
    <source>
        <dbReference type="SAM" id="MobiDB-lite"/>
    </source>
</evidence>
<feature type="compositionally biased region" description="Low complexity" evidence="1">
    <location>
        <begin position="36"/>
        <end position="47"/>
    </location>
</feature>
<protein>
    <recommendedName>
        <fullName evidence="4">DUF4878 domain-containing protein</fullName>
    </recommendedName>
</protein>
<dbReference type="OrthoDB" id="3630184at2"/>
<proteinExistence type="predicted"/>
<dbReference type="EMBL" id="NMUL01000007">
    <property type="protein sequence ID" value="OXM69485.1"/>
    <property type="molecule type" value="Genomic_DNA"/>
</dbReference>